<feature type="compositionally biased region" description="Low complexity" evidence="4">
    <location>
        <begin position="504"/>
        <end position="529"/>
    </location>
</feature>
<organism evidence="6 7">
    <name type="scientific">Clavelina lepadiformis</name>
    <name type="common">Light-bulb sea squirt</name>
    <name type="synonym">Ascidia lepadiformis</name>
    <dbReference type="NCBI Taxonomy" id="159417"/>
    <lineage>
        <taxon>Eukaryota</taxon>
        <taxon>Metazoa</taxon>
        <taxon>Chordata</taxon>
        <taxon>Tunicata</taxon>
        <taxon>Ascidiacea</taxon>
        <taxon>Aplousobranchia</taxon>
        <taxon>Clavelinidae</taxon>
        <taxon>Clavelina</taxon>
    </lineage>
</organism>
<dbReference type="InterPro" id="IPR008271">
    <property type="entry name" value="Ser/Thr_kinase_AS"/>
</dbReference>
<protein>
    <recommendedName>
        <fullName evidence="5">Protein kinase domain-containing protein</fullName>
    </recommendedName>
</protein>
<dbReference type="PANTHER" id="PTHR44329:SF291">
    <property type="entry name" value="PROTEIN KINASE DOMAIN-CONTAINING PROTEIN"/>
    <property type="match status" value="1"/>
</dbReference>
<dbReference type="InterPro" id="IPR017441">
    <property type="entry name" value="Protein_kinase_ATP_BS"/>
</dbReference>
<feature type="domain" description="Protein kinase" evidence="5">
    <location>
        <begin position="18"/>
        <end position="287"/>
    </location>
</feature>
<dbReference type="SMART" id="SM00220">
    <property type="entry name" value="S_TKc"/>
    <property type="match status" value="1"/>
</dbReference>
<feature type="binding site" evidence="3">
    <location>
        <position position="46"/>
    </location>
    <ligand>
        <name>ATP</name>
        <dbReference type="ChEBI" id="CHEBI:30616"/>
    </ligand>
</feature>
<proteinExistence type="predicted"/>
<keyword evidence="1 3" id="KW-0547">Nucleotide-binding</keyword>
<name>A0ABP0H2C2_CLALP</name>
<dbReference type="EMBL" id="CAWYQH010000163">
    <property type="protein sequence ID" value="CAK8697366.1"/>
    <property type="molecule type" value="Genomic_DNA"/>
</dbReference>
<dbReference type="InterPro" id="IPR000719">
    <property type="entry name" value="Prot_kinase_dom"/>
</dbReference>
<feature type="compositionally biased region" description="Basic residues" evidence="4">
    <location>
        <begin position="587"/>
        <end position="598"/>
    </location>
</feature>
<gene>
    <name evidence="6" type="ORF">CVLEPA_LOCUS30608</name>
</gene>
<dbReference type="PANTHER" id="PTHR44329">
    <property type="entry name" value="SERINE/THREONINE-PROTEIN KINASE TNNI3K-RELATED"/>
    <property type="match status" value="1"/>
</dbReference>
<reference evidence="6 7" key="1">
    <citation type="submission" date="2024-02" db="EMBL/GenBank/DDBJ databases">
        <authorList>
            <person name="Daric V."/>
            <person name="Darras S."/>
        </authorList>
    </citation>
    <scope>NUCLEOTIDE SEQUENCE [LARGE SCALE GENOMIC DNA]</scope>
</reference>
<sequence>MSDFFDTRNIKVESLLADPSDPCIGRGGFGQVWKAFSKTHGIVAVKTEWRRSEADIDNFKKEAKQLGYVASCKYIIASIGWFATQDLTGLVMEYAEHGTLDNLIHTADYPLGNDLKYRFITELAQGIKFLHQSMGTDQRLLHRDLKPLNILLDEDFHIKICDFGGSVFSTFTQNWDGNTGRAGDSVASLAYCAPERLQNQRSSSKVDIFSYGVIIWEINTRRRPFHEERNSSVVRSHIVENVRPRMDYFLDSTDENHSLHQMRHLIERCWHGHPEVRPSAEDICTFLEITYPPNKVKAAEEAVNLMKIYPFRVLNSTTATHRLLNIIRSDPAPLSQSMNAQPLPTAQIYQRNSQSNSSGHYFPYSTNVQSYGLQSHPQFFGQRQDGNSLPSISQPGSSPSQPLPMQSFQTPRLSATRAATRHHNQNSEQPQTITQEQFATTFQFSQPWVPPAQPAASMQNFLSPQTSFSPTSHQQHNPSNRQPQTMTPQIYNPVLISEKPGVTSISSSHDPPSSVRNPTTPTVIPGPVGSRKSGISRKFESARNSIANKIQSNPFTAGLAAAVPVAALIRGDNYQERLTYGSGSKTSHSHHHHHHHHR</sequence>
<keyword evidence="2 3" id="KW-0067">ATP-binding</keyword>
<dbReference type="Gene3D" id="1.10.510.10">
    <property type="entry name" value="Transferase(Phosphotransferase) domain 1"/>
    <property type="match status" value="1"/>
</dbReference>
<feature type="region of interest" description="Disordered" evidence="4">
    <location>
        <begin position="377"/>
        <end position="432"/>
    </location>
</feature>
<dbReference type="PROSITE" id="PS00108">
    <property type="entry name" value="PROTEIN_KINASE_ST"/>
    <property type="match status" value="1"/>
</dbReference>
<evidence type="ECO:0000256" key="1">
    <source>
        <dbReference type="ARBA" id="ARBA00022741"/>
    </source>
</evidence>
<accession>A0ABP0H2C2</accession>
<dbReference type="SUPFAM" id="SSF56112">
    <property type="entry name" value="Protein kinase-like (PK-like)"/>
    <property type="match status" value="1"/>
</dbReference>
<keyword evidence="7" id="KW-1185">Reference proteome</keyword>
<comment type="caution">
    <text evidence="6">The sequence shown here is derived from an EMBL/GenBank/DDBJ whole genome shotgun (WGS) entry which is preliminary data.</text>
</comment>
<feature type="region of interest" description="Disordered" evidence="4">
    <location>
        <begin position="579"/>
        <end position="598"/>
    </location>
</feature>
<evidence type="ECO:0000256" key="4">
    <source>
        <dbReference type="SAM" id="MobiDB-lite"/>
    </source>
</evidence>
<dbReference type="Pfam" id="PF00069">
    <property type="entry name" value="Pkinase"/>
    <property type="match status" value="1"/>
</dbReference>
<dbReference type="Proteomes" id="UP001642483">
    <property type="component" value="Unassembled WGS sequence"/>
</dbReference>
<dbReference type="InterPro" id="IPR011009">
    <property type="entry name" value="Kinase-like_dom_sf"/>
</dbReference>
<evidence type="ECO:0000259" key="5">
    <source>
        <dbReference type="PROSITE" id="PS50011"/>
    </source>
</evidence>
<dbReference type="PROSITE" id="PS00107">
    <property type="entry name" value="PROTEIN_KINASE_ATP"/>
    <property type="match status" value="1"/>
</dbReference>
<dbReference type="InterPro" id="IPR051681">
    <property type="entry name" value="Ser/Thr_Kinases-Pseudokinases"/>
</dbReference>
<evidence type="ECO:0000313" key="7">
    <source>
        <dbReference type="Proteomes" id="UP001642483"/>
    </source>
</evidence>
<feature type="compositionally biased region" description="Low complexity" evidence="4">
    <location>
        <begin position="388"/>
        <end position="409"/>
    </location>
</feature>
<feature type="region of interest" description="Disordered" evidence="4">
    <location>
        <begin position="462"/>
        <end position="486"/>
    </location>
</feature>
<evidence type="ECO:0000256" key="2">
    <source>
        <dbReference type="ARBA" id="ARBA00022840"/>
    </source>
</evidence>
<evidence type="ECO:0000313" key="6">
    <source>
        <dbReference type="EMBL" id="CAK8697366.1"/>
    </source>
</evidence>
<dbReference type="PROSITE" id="PS50011">
    <property type="entry name" value="PROTEIN_KINASE_DOM"/>
    <property type="match status" value="1"/>
</dbReference>
<feature type="region of interest" description="Disordered" evidence="4">
    <location>
        <begin position="501"/>
        <end position="534"/>
    </location>
</feature>
<evidence type="ECO:0000256" key="3">
    <source>
        <dbReference type="PROSITE-ProRule" id="PRU10141"/>
    </source>
</evidence>